<name>A0A5C8Z2S5_9ACTN</name>
<keyword evidence="1" id="KW-0732">Signal</keyword>
<organism evidence="2 3">
    <name type="scientific">Quadrisphaera setariae</name>
    <dbReference type="NCBI Taxonomy" id="2593304"/>
    <lineage>
        <taxon>Bacteria</taxon>
        <taxon>Bacillati</taxon>
        <taxon>Actinomycetota</taxon>
        <taxon>Actinomycetes</taxon>
        <taxon>Kineosporiales</taxon>
        <taxon>Kineosporiaceae</taxon>
        <taxon>Quadrisphaera</taxon>
    </lineage>
</organism>
<sequence>MSAALCFSAIGMESAVAAPQPAASAQAIQGTSSTLASSSWKAIPKAERLPSSSPLSALNNYIEFSSTGYRITAPQSVLAKVPSLDLATLQKNIAATNAGISQQKQVMTSSAVAVDAPPLFESKVTTSGRHGYIKSHWYGYEIHLDAYLANKVIGGLWTGSGGAALIAVALGGGPAAGTVSVALATGAGAVQLCQASDNSVTIYLVTRGVYTLLCNPLS</sequence>
<comment type="caution">
    <text evidence="2">The sequence shown here is derived from an EMBL/GenBank/DDBJ whole genome shotgun (WGS) entry which is preliminary data.</text>
</comment>
<dbReference type="AlphaFoldDB" id="A0A5C8Z2S5"/>
<keyword evidence="3" id="KW-1185">Reference proteome</keyword>
<feature type="chain" id="PRO_5023111387" evidence="1">
    <location>
        <begin position="18"/>
        <end position="218"/>
    </location>
</feature>
<reference evidence="2 3" key="1">
    <citation type="submission" date="2019-07" db="EMBL/GenBank/DDBJ databases">
        <title>Quadrisphaera sp. strain DD2A genome sequencing and assembly.</title>
        <authorList>
            <person name="Kim I."/>
        </authorList>
    </citation>
    <scope>NUCLEOTIDE SEQUENCE [LARGE SCALE GENOMIC DNA]</scope>
    <source>
        <strain evidence="2 3">DD2A</strain>
    </source>
</reference>
<dbReference type="Proteomes" id="UP000321234">
    <property type="component" value="Unassembled WGS sequence"/>
</dbReference>
<dbReference type="RefSeq" id="WP_147928568.1">
    <property type="nucleotide sequence ID" value="NZ_VKAC01000022.1"/>
</dbReference>
<evidence type="ECO:0000313" key="3">
    <source>
        <dbReference type="Proteomes" id="UP000321234"/>
    </source>
</evidence>
<proteinExistence type="predicted"/>
<protein>
    <submittedName>
        <fullName evidence="2">Uncharacterized protein</fullName>
    </submittedName>
</protein>
<evidence type="ECO:0000256" key="1">
    <source>
        <dbReference type="SAM" id="SignalP"/>
    </source>
</evidence>
<evidence type="ECO:0000313" key="2">
    <source>
        <dbReference type="EMBL" id="TXR51548.1"/>
    </source>
</evidence>
<gene>
    <name evidence="2" type="ORF">FMM08_22345</name>
</gene>
<accession>A0A5C8Z2S5</accession>
<feature type="signal peptide" evidence="1">
    <location>
        <begin position="1"/>
        <end position="17"/>
    </location>
</feature>
<dbReference type="EMBL" id="VKAC01000022">
    <property type="protein sequence ID" value="TXR51548.1"/>
    <property type="molecule type" value="Genomic_DNA"/>
</dbReference>
<dbReference type="OrthoDB" id="9996947at2"/>